<dbReference type="GO" id="GO:0046872">
    <property type="term" value="F:metal ion binding"/>
    <property type="evidence" value="ECO:0007669"/>
    <property type="project" value="UniProtKB-KW"/>
</dbReference>
<dbReference type="GO" id="GO:0004503">
    <property type="term" value="F:tyrosinase activity"/>
    <property type="evidence" value="ECO:0007669"/>
    <property type="project" value="UniProtKB-EC"/>
</dbReference>
<dbReference type="PROSITE" id="PS00497">
    <property type="entry name" value="TYROSINASE_1"/>
    <property type="match status" value="1"/>
</dbReference>
<dbReference type="GO" id="GO:0043473">
    <property type="term" value="P:pigmentation"/>
    <property type="evidence" value="ECO:0007669"/>
    <property type="project" value="TreeGrafter"/>
</dbReference>
<keyword evidence="12" id="KW-0470">Melanin biosynthesis</keyword>
<evidence type="ECO:0000313" key="22">
    <source>
        <dbReference type="Proteomes" id="UP001153269"/>
    </source>
</evidence>
<evidence type="ECO:0000256" key="8">
    <source>
        <dbReference type="ARBA" id="ARBA00022989"/>
    </source>
</evidence>
<protein>
    <recommendedName>
        <fullName evidence="15">Tyrosinase</fullName>
        <ecNumber evidence="4">1.14.18.1</ecNumber>
    </recommendedName>
    <alternativeName>
        <fullName evidence="16">Monophenol monooxygenase</fullName>
    </alternativeName>
</protein>
<feature type="domain" description="Tyrosinase copper-binding" evidence="20">
    <location>
        <begin position="438"/>
        <end position="449"/>
    </location>
</feature>
<evidence type="ECO:0000256" key="4">
    <source>
        <dbReference type="ARBA" id="ARBA00011906"/>
    </source>
</evidence>
<evidence type="ECO:0000256" key="11">
    <source>
        <dbReference type="ARBA" id="ARBA00023033"/>
    </source>
</evidence>
<reference evidence="21" key="1">
    <citation type="submission" date="2020-03" db="EMBL/GenBank/DDBJ databases">
        <authorList>
            <person name="Weist P."/>
        </authorList>
    </citation>
    <scope>NUCLEOTIDE SEQUENCE</scope>
</reference>
<evidence type="ECO:0000256" key="2">
    <source>
        <dbReference type="ARBA" id="ARBA00004573"/>
    </source>
</evidence>
<dbReference type="EMBL" id="CADEAL010004369">
    <property type="protein sequence ID" value="CAB1458020.1"/>
    <property type="molecule type" value="Genomic_DNA"/>
</dbReference>
<evidence type="ECO:0000256" key="18">
    <source>
        <dbReference type="SAM" id="Phobius"/>
    </source>
</evidence>
<dbReference type="FunFam" id="1.10.1280.10:FF:000003">
    <property type="entry name" value="Tyrosinase"/>
    <property type="match status" value="1"/>
</dbReference>
<keyword evidence="22" id="KW-1185">Reference proteome</keyword>
<evidence type="ECO:0000256" key="6">
    <source>
        <dbReference type="ARBA" id="ARBA00022723"/>
    </source>
</evidence>
<evidence type="ECO:0000313" key="21">
    <source>
        <dbReference type="EMBL" id="CAB1458020.1"/>
    </source>
</evidence>
<dbReference type="EC" id="1.14.18.1" evidence="4"/>
<feature type="region of interest" description="Disordered" evidence="17">
    <location>
        <begin position="100"/>
        <end position="122"/>
    </location>
</feature>
<dbReference type="InterPro" id="IPR008922">
    <property type="entry name" value="Di-copper_centre_dom_sf"/>
</dbReference>
<evidence type="ECO:0000256" key="13">
    <source>
        <dbReference type="ARBA" id="ARBA00023136"/>
    </source>
</evidence>
<dbReference type="PANTHER" id="PTHR11474">
    <property type="entry name" value="TYROSINASE FAMILY MEMBER"/>
    <property type="match status" value="1"/>
</dbReference>
<evidence type="ECO:0000256" key="3">
    <source>
        <dbReference type="ARBA" id="ARBA00009928"/>
    </source>
</evidence>
<evidence type="ECO:0000256" key="14">
    <source>
        <dbReference type="ARBA" id="ARBA00023180"/>
    </source>
</evidence>
<keyword evidence="6" id="KW-0479">Metal-binding</keyword>
<dbReference type="SUPFAM" id="SSF48056">
    <property type="entry name" value="Di-copper centre-containing domain"/>
    <property type="match status" value="1"/>
</dbReference>
<dbReference type="GO" id="GO:0042802">
    <property type="term" value="F:identical protein binding"/>
    <property type="evidence" value="ECO:0007669"/>
    <property type="project" value="UniProtKB-ARBA"/>
</dbReference>
<feature type="domain" description="Tyrosinase copper-binding" evidence="19">
    <location>
        <begin position="257"/>
        <end position="274"/>
    </location>
</feature>
<dbReference type="Gene3D" id="1.10.1280.10">
    <property type="entry name" value="Di-copper center containing domain from catechol oxidase"/>
    <property type="match status" value="1"/>
</dbReference>
<proteinExistence type="inferred from homology"/>
<comment type="similarity">
    <text evidence="3">Belongs to the tyrosinase family.</text>
</comment>
<dbReference type="InterPro" id="IPR050316">
    <property type="entry name" value="Tyrosinase/Hemocyanin"/>
</dbReference>
<dbReference type="InterPro" id="IPR002227">
    <property type="entry name" value="Tyrosinase_Cu-bd"/>
</dbReference>
<evidence type="ECO:0000259" key="20">
    <source>
        <dbReference type="PROSITE" id="PS00498"/>
    </source>
</evidence>
<comment type="cofactor">
    <cofactor evidence="1">
        <name>Cu(2+)</name>
        <dbReference type="ChEBI" id="CHEBI:29036"/>
    </cofactor>
</comment>
<dbReference type="PANTHER" id="PTHR11474:SF124">
    <property type="entry name" value="TYROSINASE"/>
    <property type="match status" value="1"/>
</dbReference>
<dbReference type="Proteomes" id="UP001153269">
    <property type="component" value="Unassembled WGS sequence"/>
</dbReference>
<comment type="caution">
    <text evidence="21">The sequence shown here is derived from an EMBL/GenBank/DDBJ whole genome shotgun (WGS) entry which is preliminary data.</text>
</comment>
<dbReference type="AlphaFoldDB" id="A0A9N7W131"/>
<sequence length="597" mass="66154">MQHVTGSTQREGALQKSLKHLTLRMHHMGSTTLALIPLHLPVSTVSKPVNPVVMSLLMVITFMWCVAPGCAQFPRPCATREALRTKECCPPWDGDGSPCGASSGRGSCEDVEVSQQPDGPQYPLLRGGLTGRSGPWCSTTGRASAQGTSWASTARTVSLATLGRVATREESLSGGTFSTCPGRRGIKLVSYLNLAKQTVSRDYVVATGTYLEMENGSNPLFADVSVYDVFVWMHYYVSRDALLGGPGNVWTDVDFAHWAPAFMPWHRVYLLHWEHEIRKLTGDSSFSIPYWDWRDARGCEVCTDELMGDRSPQDPSLLSPGSVFSSWKVLCSQPQVYNTRGELCDAKDEGPLRRNHGNHNRSVVERLPTSAEVEFTLSLSDYDTGAMDRSANMSFRNTLEGFGDPQTGIGNSRHMGMHAAVHVFMNGSMSSVQGSANDPIFLLHHAFVDSIYEQWLRRHRPSPSQYPESNAPIGHNSEYHMVPFLPLHRNREYFISSKDLGYEYSHLLDANLRLAESMRPFLQALQDVWPWLLLAALSGGIVAVGVAAGVFTARRRLGGSAWLHGGKWKNLFALPERQPLLRGDDHEDGHSNYQTTM</sequence>
<dbReference type="PRINTS" id="PR00092">
    <property type="entry name" value="TYROSINASE"/>
</dbReference>
<evidence type="ECO:0000256" key="9">
    <source>
        <dbReference type="ARBA" id="ARBA00023002"/>
    </source>
</evidence>
<keyword evidence="8 18" id="KW-1133">Transmembrane helix</keyword>
<comment type="subcellular location">
    <subcellularLocation>
        <location evidence="2">Melanosome membrane</location>
        <topology evidence="2">Single-pass type I membrane protein</topology>
    </subcellularLocation>
</comment>
<keyword evidence="9" id="KW-0560">Oxidoreductase</keyword>
<dbReference type="Pfam" id="PF00264">
    <property type="entry name" value="Tyrosinase"/>
    <property type="match status" value="1"/>
</dbReference>
<keyword evidence="13 18" id="KW-0472">Membrane</keyword>
<keyword evidence="11" id="KW-0503">Monooxygenase</keyword>
<dbReference type="GO" id="GO:0033162">
    <property type="term" value="C:melanosome membrane"/>
    <property type="evidence" value="ECO:0007669"/>
    <property type="project" value="UniProtKB-SubCell"/>
</dbReference>
<name>A0A9N7W131_PLEPL</name>
<keyword evidence="14" id="KW-0325">Glycoprotein</keyword>
<evidence type="ECO:0000256" key="15">
    <source>
        <dbReference type="ARBA" id="ARBA00039304"/>
    </source>
</evidence>
<evidence type="ECO:0000256" key="16">
    <source>
        <dbReference type="ARBA" id="ARBA00042251"/>
    </source>
</evidence>
<evidence type="ECO:0000256" key="7">
    <source>
        <dbReference type="ARBA" id="ARBA00022729"/>
    </source>
</evidence>
<dbReference type="GO" id="GO:0042438">
    <property type="term" value="P:melanin biosynthetic process"/>
    <property type="evidence" value="ECO:0007669"/>
    <property type="project" value="UniProtKB-KW"/>
</dbReference>
<keyword evidence="5 18" id="KW-0812">Transmembrane</keyword>
<evidence type="ECO:0000256" key="10">
    <source>
        <dbReference type="ARBA" id="ARBA00023008"/>
    </source>
</evidence>
<evidence type="ECO:0000256" key="12">
    <source>
        <dbReference type="ARBA" id="ARBA00023101"/>
    </source>
</evidence>
<evidence type="ECO:0000259" key="19">
    <source>
        <dbReference type="PROSITE" id="PS00497"/>
    </source>
</evidence>
<feature type="transmembrane region" description="Helical" evidence="18">
    <location>
        <begin position="528"/>
        <end position="551"/>
    </location>
</feature>
<dbReference type="PROSITE" id="PS00498">
    <property type="entry name" value="TYROSINASE_2"/>
    <property type="match status" value="1"/>
</dbReference>
<keyword evidence="10" id="KW-0186">Copper</keyword>
<organism evidence="21 22">
    <name type="scientific">Pleuronectes platessa</name>
    <name type="common">European plaice</name>
    <dbReference type="NCBI Taxonomy" id="8262"/>
    <lineage>
        <taxon>Eukaryota</taxon>
        <taxon>Metazoa</taxon>
        <taxon>Chordata</taxon>
        <taxon>Craniata</taxon>
        <taxon>Vertebrata</taxon>
        <taxon>Euteleostomi</taxon>
        <taxon>Actinopterygii</taxon>
        <taxon>Neopterygii</taxon>
        <taxon>Teleostei</taxon>
        <taxon>Neoteleostei</taxon>
        <taxon>Acanthomorphata</taxon>
        <taxon>Carangaria</taxon>
        <taxon>Pleuronectiformes</taxon>
        <taxon>Pleuronectoidei</taxon>
        <taxon>Pleuronectidae</taxon>
        <taxon>Pleuronectes</taxon>
    </lineage>
</organism>
<evidence type="ECO:0000256" key="17">
    <source>
        <dbReference type="SAM" id="MobiDB-lite"/>
    </source>
</evidence>
<keyword evidence="7" id="KW-0732">Signal</keyword>
<evidence type="ECO:0000256" key="1">
    <source>
        <dbReference type="ARBA" id="ARBA00001973"/>
    </source>
</evidence>
<gene>
    <name evidence="21" type="ORF">PLEPLA_LOCUS45848</name>
</gene>
<evidence type="ECO:0000256" key="5">
    <source>
        <dbReference type="ARBA" id="ARBA00022692"/>
    </source>
</evidence>
<accession>A0A9N7W131</accession>